<name>A0A381RKG6_9ZZZZ</name>
<dbReference type="AlphaFoldDB" id="A0A381RKG6"/>
<feature type="non-terminal residue" evidence="1">
    <location>
        <position position="136"/>
    </location>
</feature>
<evidence type="ECO:0000313" key="1">
    <source>
        <dbReference type="EMBL" id="SUZ91734.1"/>
    </source>
</evidence>
<sequence length="136" mass="15527">LPFKTELDMKVRIINLRSYGTIYLLSCFLFAQESLTKDSSGMQKEIPLNQNGAEYAETSNRLPLLLKDVKVLLTDAIIADSQGDTLEVIYNLDRIYELLSEADQLGEKTAEDEEEFERFESALLNVVTQRLFTLEI</sequence>
<organism evidence="1">
    <name type="scientific">marine metagenome</name>
    <dbReference type="NCBI Taxonomy" id="408172"/>
    <lineage>
        <taxon>unclassified sequences</taxon>
        <taxon>metagenomes</taxon>
        <taxon>ecological metagenomes</taxon>
    </lineage>
</organism>
<dbReference type="EMBL" id="UINC01002000">
    <property type="protein sequence ID" value="SUZ91734.1"/>
    <property type="molecule type" value="Genomic_DNA"/>
</dbReference>
<reference evidence="1" key="1">
    <citation type="submission" date="2018-05" db="EMBL/GenBank/DDBJ databases">
        <authorList>
            <person name="Lanie J.A."/>
            <person name="Ng W.-L."/>
            <person name="Kazmierczak K.M."/>
            <person name="Andrzejewski T.M."/>
            <person name="Davidsen T.M."/>
            <person name="Wayne K.J."/>
            <person name="Tettelin H."/>
            <person name="Glass J.I."/>
            <person name="Rusch D."/>
            <person name="Podicherti R."/>
            <person name="Tsui H.-C.T."/>
            <person name="Winkler M.E."/>
        </authorList>
    </citation>
    <scope>NUCLEOTIDE SEQUENCE</scope>
</reference>
<accession>A0A381RKG6</accession>
<proteinExistence type="predicted"/>
<gene>
    <name evidence="1" type="ORF">METZ01_LOCUS44588</name>
</gene>
<protein>
    <submittedName>
        <fullName evidence="1">Uncharacterized protein</fullName>
    </submittedName>
</protein>
<feature type="non-terminal residue" evidence="1">
    <location>
        <position position="1"/>
    </location>
</feature>